<sequence length="414" mass="45966">MAKAETILFGLRGSEAKAGLPPNHRLDSYNSRSSIVGKISGASKIAFSPDGELYVIRGPDLYKGPMPLDAKQDWFSSAQRVGKVTWDKFKCVFFHPSGILYASTKDGEFYKGPAPTNENVSWLYGTATLIGRSKWNKFDALFFDPAGNLHGVTDEDKLVMGSPPAGPDDDWLNTCKTIGKGGWRLHTHFITISPDNLLWCVNSSNGNIYKGPPPTSEDDNFIERAECLGWSYHEFHALCFTLDRTIQSVKSLEFITDQGKITSQSSEVMQTQVYKNRSGTPLRHKFEVTKTVTVSSSFTKSESFSTSISMETTFKTGIPIISNNETKISMDMSTTREWSLSKDNETQITFSTSTDVEVPAGKGIRMVASVTKGEMEITYTANIVTFFGYLATIKGVWKGAFYYNLVVSQEDYPL</sequence>
<reference evidence="5" key="1">
    <citation type="submission" date="2025-08" db="UniProtKB">
        <authorList>
            <consortium name="Ensembl"/>
        </authorList>
    </citation>
    <scope>IDENTIFICATION</scope>
</reference>
<dbReference type="GeneTree" id="ENSGT00620000089136"/>
<name>A0A8C5Q039_9ANUR</name>
<dbReference type="Pfam" id="PF01117">
    <property type="entry name" value="Aerolysin"/>
    <property type="match status" value="1"/>
</dbReference>
<feature type="domain" description="Tachylectin 2" evidence="4">
    <location>
        <begin position="15"/>
        <end position="236"/>
    </location>
</feature>
<evidence type="ECO:0000259" key="3">
    <source>
        <dbReference type="Pfam" id="PF01117"/>
    </source>
</evidence>
<evidence type="ECO:0000313" key="6">
    <source>
        <dbReference type="Proteomes" id="UP000694569"/>
    </source>
</evidence>
<dbReference type="Ensembl" id="ENSLLET00000031755.1">
    <property type="protein sequence ID" value="ENSLLEP00000030582.1"/>
    <property type="gene ID" value="ENSLLEG00000019371.1"/>
</dbReference>
<dbReference type="SUPFAM" id="SSF50934">
    <property type="entry name" value="Tachylectin-2"/>
    <property type="match status" value="1"/>
</dbReference>
<keyword evidence="6" id="KW-1185">Reference proteome</keyword>
<proteinExistence type="inferred from homology"/>
<dbReference type="Gene3D" id="2.170.15.10">
    <property type="entry name" value="Proaerolysin, chain A, domain 3"/>
    <property type="match status" value="1"/>
</dbReference>
<organism evidence="5 6">
    <name type="scientific">Leptobrachium leishanense</name>
    <name type="common">Leishan spiny toad</name>
    <dbReference type="NCBI Taxonomy" id="445787"/>
    <lineage>
        <taxon>Eukaryota</taxon>
        <taxon>Metazoa</taxon>
        <taxon>Chordata</taxon>
        <taxon>Craniata</taxon>
        <taxon>Vertebrata</taxon>
        <taxon>Euteleostomi</taxon>
        <taxon>Amphibia</taxon>
        <taxon>Batrachia</taxon>
        <taxon>Anura</taxon>
        <taxon>Pelobatoidea</taxon>
        <taxon>Megophryidae</taxon>
        <taxon>Leptobrachium</taxon>
    </lineage>
</organism>
<feature type="domain" description="Aerolysin-like C-terminal" evidence="3">
    <location>
        <begin position="259"/>
        <end position="387"/>
    </location>
</feature>
<dbReference type="AlphaFoldDB" id="A0A8C5Q039"/>
<evidence type="ECO:0000256" key="2">
    <source>
        <dbReference type="ARBA" id="ARBA00023157"/>
    </source>
</evidence>
<dbReference type="PANTHER" id="PTHR39244">
    <property type="entry name" value="NATTERIN-4"/>
    <property type="match status" value="1"/>
</dbReference>
<dbReference type="InterPro" id="IPR023294">
    <property type="entry name" value="Tachylectin2"/>
</dbReference>
<reference evidence="5" key="2">
    <citation type="submission" date="2025-09" db="UniProtKB">
        <authorList>
            <consortium name="Ensembl"/>
        </authorList>
    </citation>
    <scope>IDENTIFICATION</scope>
</reference>
<dbReference type="InterPro" id="IPR053237">
    <property type="entry name" value="Natterin_C"/>
</dbReference>
<evidence type="ECO:0000313" key="5">
    <source>
        <dbReference type="Ensembl" id="ENSLLEP00000030582.1"/>
    </source>
</evidence>
<dbReference type="InterPro" id="IPR036813">
    <property type="entry name" value="Tachylectin2_sf"/>
</dbReference>
<comment type="similarity">
    <text evidence="1">Belongs to the aerolysin family.</text>
</comment>
<evidence type="ECO:0000259" key="4">
    <source>
        <dbReference type="Pfam" id="PF14517"/>
    </source>
</evidence>
<dbReference type="Pfam" id="PF14517">
    <property type="entry name" value="Tachylectin"/>
    <property type="match status" value="1"/>
</dbReference>
<evidence type="ECO:0000256" key="1">
    <source>
        <dbReference type="ARBA" id="ARBA00009831"/>
    </source>
</evidence>
<dbReference type="PANTHER" id="PTHR39244:SF5">
    <property type="entry name" value="NATTERIN-3-LIKE"/>
    <property type="match status" value="1"/>
</dbReference>
<dbReference type="InterPro" id="IPR055267">
    <property type="entry name" value="Aerolysin-like_C"/>
</dbReference>
<dbReference type="OrthoDB" id="1925699at2759"/>
<dbReference type="Proteomes" id="UP000694569">
    <property type="component" value="Unplaced"/>
</dbReference>
<protein>
    <recommendedName>
        <fullName evidence="7">Tachylectin 2 domain-containing protein</fullName>
    </recommendedName>
</protein>
<evidence type="ECO:0008006" key="7">
    <source>
        <dbReference type="Google" id="ProtNLM"/>
    </source>
</evidence>
<keyword evidence="2" id="KW-1015">Disulfide bond</keyword>
<dbReference type="SUPFAM" id="SSF56973">
    <property type="entry name" value="Aerolisin/ETX pore-forming domain"/>
    <property type="match status" value="1"/>
</dbReference>
<dbReference type="Gene3D" id="2.115.10.10">
    <property type="entry name" value="Tachylectin 2"/>
    <property type="match status" value="1"/>
</dbReference>
<accession>A0A8C5Q039</accession>